<evidence type="ECO:0000313" key="7">
    <source>
        <dbReference type="Proteomes" id="UP000295075"/>
    </source>
</evidence>
<evidence type="ECO:0000256" key="1">
    <source>
        <dbReference type="ARBA" id="ARBA00022722"/>
    </source>
</evidence>
<keyword evidence="4" id="KW-0460">Magnesium</keyword>
<evidence type="ECO:0000256" key="3">
    <source>
        <dbReference type="ARBA" id="ARBA00022801"/>
    </source>
</evidence>
<evidence type="ECO:0000259" key="5">
    <source>
        <dbReference type="Pfam" id="PF13470"/>
    </source>
</evidence>
<protein>
    <submittedName>
        <fullName evidence="6">PIN domain-containing protein</fullName>
    </submittedName>
</protein>
<comment type="caution">
    <text evidence="6">The sequence shown here is derived from an EMBL/GenBank/DDBJ whole genome shotgun (WGS) entry which is preliminary data.</text>
</comment>
<reference evidence="6 7" key="1">
    <citation type="submission" date="2019-03" db="EMBL/GenBank/DDBJ databases">
        <title>Draft genome sequences of novel Actinobacteria.</title>
        <authorList>
            <person name="Sahin N."/>
            <person name="Ay H."/>
            <person name="Saygin H."/>
        </authorList>
    </citation>
    <scope>NUCLEOTIDE SEQUENCE [LARGE SCALE GENOMIC DNA]</scope>
    <source>
        <strain evidence="6 7">JCM 30547</strain>
    </source>
</reference>
<gene>
    <name evidence="6" type="ORF">E1261_28880</name>
</gene>
<feature type="domain" description="PIN" evidence="5">
    <location>
        <begin position="5"/>
        <end position="116"/>
    </location>
</feature>
<accession>A0A4R4PM49</accession>
<dbReference type="Proteomes" id="UP000295075">
    <property type="component" value="Unassembled WGS sequence"/>
</dbReference>
<evidence type="ECO:0000313" key="6">
    <source>
        <dbReference type="EMBL" id="TDC23227.1"/>
    </source>
</evidence>
<dbReference type="GO" id="GO:0004518">
    <property type="term" value="F:nuclease activity"/>
    <property type="evidence" value="ECO:0007669"/>
    <property type="project" value="UniProtKB-KW"/>
</dbReference>
<dbReference type="GO" id="GO:0046872">
    <property type="term" value="F:metal ion binding"/>
    <property type="evidence" value="ECO:0007669"/>
    <property type="project" value="UniProtKB-KW"/>
</dbReference>
<keyword evidence="1" id="KW-0540">Nuclease</keyword>
<dbReference type="OrthoDB" id="113459at2"/>
<keyword evidence="7" id="KW-1185">Reference proteome</keyword>
<dbReference type="RefSeq" id="WP_132412020.1">
    <property type="nucleotide sequence ID" value="NZ_SMKA01000169.1"/>
</dbReference>
<sequence>MFSAVLDTSVLWPSTQRDFLLSLAAESLYRPLWSSAILEELRYTHVRKLVQRSVTPAKAESQSAHLVEQMRAAFDDAEVSHWEPYDGTFGLPDPAGEHVLAAAVAGGAGAIVTENLKDFPSARIPLGIQIRPARDFAADTVAVNPRRGLRAVATMSARRQFPPESVDDLLLVLRERYGMDEAVDLIEEAR</sequence>
<dbReference type="EMBL" id="SMKA01000169">
    <property type="protein sequence ID" value="TDC23227.1"/>
    <property type="molecule type" value="Genomic_DNA"/>
</dbReference>
<dbReference type="InterPro" id="IPR002716">
    <property type="entry name" value="PIN_dom"/>
</dbReference>
<keyword evidence="3" id="KW-0378">Hydrolase</keyword>
<name>A0A4R4PM49_9ACTN</name>
<organism evidence="6 7">
    <name type="scientific">Kribbella albertanoniae</name>
    <dbReference type="NCBI Taxonomy" id="1266829"/>
    <lineage>
        <taxon>Bacteria</taxon>
        <taxon>Bacillati</taxon>
        <taxon>Actinomycetota</taxon>
        <taxon>Actinomycetes</taxon>
        <taxon>Propionibacteriales</taxon>
        <taxon>Kribbellaceae</taxon>
        <taxon>Kribbella</taxon>
    </lineage>
</organism>
<dbReference type="GO" id="GO:0016787">
    <property type="term" value="F:hydrolase activity"/>
    <property type="evidence" value="ECO:0007669"/>
    <property type="project" value="UniProtKB-KW"/>
</dbReference>
<keyword evidence="2" id="KW-0479">Metal-binding</keyword>
<dbReference type="AlphaFoldDB" id="A0A4R4PM49"/>
<evidence type="ECO:0000256" key="2">
    <source>
        <dbReference type="ARBA" id="ARBA00022723"/>
    </source>
</evidence>
<dbReference type="Pfam" id="PF13470">
    <property type="entry name" value="PIN_3"/>
    <property type="match status" value="1"/>
</dbReference>
<evidence type="ECO:0000256" key="4">
    <source>
        <dbReference type="ARBA" id="ARBA00022842"/>
    </source>
</evidence>
<dbReference type="InterPro" id="IPR029060">
    <property type="entry name" value="PIN-like_dom_sf"/>
</dbReference>
<dbReference type="SUPFAM" id="SSF88723">
    <property type="entry name" value="PIN domain-like"/>
    <property type="match status" value="1"/>
</dbReference>
<proteinExistence type="predicted"/>